<protein>
    <recommendedName>
        <fullName evidence="4">Transmembrane protein</fullName>
    </recommendedName>
</protein>
<evidence type="ECO:0000256" key="1">
    <source>
        <dbReference type="SAM" id="Phobius"/>
    </source>
</evidence>
<reference evidence="2" key="1">
    <citation type="journal article" date="2020" name="Fungal Divers.">
        <title>Resolving the Mortierellaceae phylogeny through synthesis of multi-gene phylogenetics and phylogenomics.</title>
        <authorList>
            <person name="Vandepol N."/>
            <person name="Liber J."/>
            <person name="Desiro A."/>
            <person name="Na H."/>
            <person name="Kennedy M."/>
            <person name="Barry K."/>
            <person name="Grigoriev I.V."/>
            <person name="Miller A.N."/>
            <person name="O'Donnell K."/>
            <person name="Stajich J.E."/>
            <person name="Bonito G."/>
        </authorList>
    </citation>
    <scope>NUCLEOTIDE SEQUENCE</scope>
    <source>
        <strain evidence="2">NVP1</strain>
    </source>
</reference>
<keyword evidence="1" id="KW-0472">Membrane</keyword>
<keyword evidence="1" id="KW-0812">Transmembrane</keyword>
<evidence type="ECO:0000313" key="3">
    <source>
        <dbReference type="Proteomes" id="UP000696485"/>
    </source>
</evidence>
<sequence>MACAIIGDQFLAWGGSNGNITIVGPPVIYSLTQKKWIESYTAPAYMKYLATVTGPVSVPTPPTPTSSLRSKSNDKTPSLGVILAGVFGGLFVLTMTGTIHICLRRHEDRAKYDAVSQNKDLKVKEKDGSSKGMMQVRDVDLSSRNPQKLQESQFPTRVIRDPQTVLDDMKFGERVNGPQQHYSESSKVIKVIPQPVKTIYTSGISTATTTVSDRSGKRATAQRP</sequence>
<evidence type="ECO:0000313" key="2">
    <source>
        <dbReference type="EMBL" id="KAF9322905.1"/>
    </source>
</evidence>
<comment type="caution">
    <text evidence="2">The sequence shown here is derived from an EMBL/GenBank/DDBJ whole genome shotgun (WGS) entry which is preliminary data.</text>
</comment>
<accession>A0A9P5S9S9</accession>
<name>A0A9P5S9S9_9FUNG</name>
<dbReference type="Proteomes" id="UP000696485">
    <property type="component" value="Unassembled WGS sequence"/>
</dbReference>
<evidence type="ECO:0008006" key="4">
    <source>
        <dbReference type="Google" id="ProtNLM"/>
    </source>
</evidence>
<keyword evidence="3" id="KW-1185">Reference proteome</keyword>
<proteinExistence type="predicted"/>
<dbReference type="EMBL" id="JAAAUY010001419">
    <property type="protein sequence ID" value="KAF9322905.1"/>
    <property type="molecule type" value="Genomic_DNA"/>
</dbReference>
<feature type="transmembrane region" description="Helical" evidence="1">
    <location>
        <begin position="79"/>
        <end position="103"/>
    </location>
</feature>
<dbReference type="AlphaFoldDB" id="A0A9P5S9S9"/>
<organism evidence="2 3">
    <name type="scientific">Podila minutissima</name>
    <dbReference type="NCBI Taxonomy" id="64525"/>
    <lineage>
        <taxon>Eukaryota</taxon>
        <taxon>Fungi</taxon>
        <taxon>Fungi incertae sedis</taxon>
        <taxon>Mucoromycota</taxon>
        <taxon>Mortierellomycotina</taxon>
        <taxon>Mortierellomycetes</taxon>
        <taxon>Mortierellales</taxon>
        <taxon>Mortierellaceae</taxon>
        <taxon>Podila</taxon>
    </lineage>
</organism>
<keyword evidence="1" id="KW-1133">Transmembrane helix</keyword>
<gene>
    <name evidence="2" type="ORF">BG006_001961</name>
</gene>